<dbReference type="OrthoDB" id="10435050at2759"/>
<sequence length="514" mass="54487">MADDSKKMATRGRKKAARHLELHHARHDAEQLRSDQFLLSSPTAVAALFHELQSAATTTSIIRSKAVAGSSSQSPNGTMPALSTETTLTPSSLGLVQMFGQETDSIHVVTVTVAAGDITALTTAAPTASDFAGVVATTGQGTQESRTANQDQQEKPSDGAWKAAVIIVCTLTALSVAAYFIYRIWKKRQSRKSAGAQRIDGDDERDVAARPRTRTNSYANRPPTPFRPSGPAAETEDSKGPGGHGASFWSPQRNHPNSHAFPDFPPPMGLPRSLSTYGRPALEPVGIANATDNTSYGYAASTGNGFPAAQTQSTIVVSDEGMMTYPPGQGKIHDDVLNTQSPQDGHDRAAALCSTFANDASVVTTAAASEESSYFPYNEQGFYVSPAQKRFPPSPAMDQQQPFRFDSPGSTNLVATYTTAPPLNSFASTSPGHGLKRQSMDDNDMPAVVTGHGPFVFHGDTDAATDADDKTETQDQPPAKKPRLADETNETRLDGAVDGKSPTAISHHGSVSSR</sequence>
<feature type="region of interest" description="Disordered" evidence="1">
    <location>
        <begin position="139"/>
        <end position="159"/>
    </location>
</feature>
<feature type="compositionally biased region" description="Polar residues" evidence="1">
    <location>
        <begin position="139"/>
        <end position="151"/>
    </location>
</feature>
<evidence type="ECO:0000256" key="2">
    <source>
        <dbReference type="SAM" id="Phobius"/>
    </source>
</evidence>
<protein>
    <submittedName>
        <fullName evidence="3">Uncharacterized protein</fullName>
    </submittedName>
</protein>
<reference evidence="3" key="1">
    <citation type="submission" date="2010-05" db="EMBL/GenBank/DDBJ databases">
        <title>The Genome Sequence of Magnaporthe poae strain ATCC 64411.</title>
        <authorList>
            <consortium name="The Broad Institute Genome Sequencing Platform"/>
            <consortium name="Broad Institute Genome Sequencing Center for Infectious Disease"/>
            <person name="Ma L.-J."/>
            <person name="Dead R."/>
            <person name="Young S."/>
            <person name="Zeng Q."/>
            <person name="Koehrsen M."/>
            <person name="Alvarado L."/>
            <person name="Berlin A."/>
            <person name="Chapman S.B."/>
            <person name="Chen Z."/>
            <person name="Freedman E."/>
            <person name="Gellesch M."/>
            <person name="Goldberg J."/>
            <person name="Griggs A."/>
            <person name="Gujja S."/>
            <person name="Heilman E.R."/>
            <person name="Heiman D."/>
            <person name="Hepburn T."/>
            <person name="Howarth C."/>
            <person name="Jen D."/>
            <person name="Larson L."/>
            <person name="Mehta T."/>
            <person name="Neiman D."/>
            <person name="Pearson M."/>
            <person name="Roberts A."/>
            <person name="Saif S."/>
            <person name="Shea T."/>
            <person name="Shenoy N."/>
            <person name="Sisk P."/>
            <person name="Stolte C."/>
            <person name="Sykes S."/>
            <person name="Walk T."/>
            <person name="White J."/>
            <person name="Yandava C."/>
            <person name="Haas B."/>
            <person name="Nusbaum C."/>
            <person name="Birren B."/>
        </authorList>
    </citation>
    <scope>NUCLEOTIDE SEQUENCE</scope>
    <source>
        <strain evidence="3">ATCC 64411</strain>
    </source>
</reference>
<evidence type="ECO:0000313" key="3">
    <source>
        <dbReference type="EMBL" id="KLU84510.1"/>
    </source>
</evidence>
<keyword evidence="2" id="KW-0812">Transmembrane</keyword>
<feature type="region of interest" description="Disordered" evidence="1">
    <location>
        <begin position="192"/>
        <end position="267"/>
    </location>
</feature>
<feature type="region of interest" description="Disordered" evidence="1">
    <location>
        <begin position="423"/>
        <end position="514"/>
    </location>
</feature>
<name>A0A0H2TKC2_MAGP6</name>
<dbReference type="VEuPathDB" id="FungiDB:MAPG_03551"/>
<feature type="compositionally biased region" description="Basic and acidic residues" evidence="1">
    <location>
        <begin position="483"/>
        <end position="497"/>
    </location>
</feature>
<keyword evidence="2" id="KW-0472">Membrane</keyword>
<dbReference type="EMBL" id="GL876968">
    <property type="protein sequence ID" value="KLU84510.1"/>
    <property type="molecule type" value="Genomic_DNA"/>
</dbReference>
<reference evidence="3" key="2">
    <citation type="submission" date="2011-03" db="EMBL/GenBank/DDBJ databases">
        <title>Annotation of Magnaporthe poae ATCC 64411.</title>
        <authorList>
            <person name="Ma L.-J."/>
            <person name="Dead R."/>
            <person name="Young S.K."/>
            <person name="Zeng Q."/>
            <person name="Gargeya S."/>
            <person name="Fitzgerald M."/>
            <person name="Haas B."/>
            <person name="Abouelleil A."/>
            <person name="Alvarado L."/>
            <person name="Arachchi H.M."/>
            <person name="Berlin A."/>
            <person name="Brown A."/>
            <person name="Chapman S.B."/>
            <person name="Chen Z."/>
            <person name="Dunbar C."/>
            <person name="Freedman E."/>
            <person name="Gearin G."/>
            <person name="Gellesch M."/>
            <person name="Goldberg J."/>
            <person name="Griggs A."/>
            <person name="Gujja S."/>
            <person name="Heiman D."/>
            <person name="Howarth C."/>
            <person name="Larson L."/>
            <person name="Lui A."/>
            <person name="MacDonald P.J.P."/>
            <person name="Mehta T."/>
            <person name="Montmayeur A."/>
            <person name="Murphy C."/>
            <person name="Neiman D."/>
            <person name="Pearson M."/>
            <person name="Priest M."/>
            <person name="Roberts A."/>
            <person name="Saif S."/>
            <person name="Shea T."/>
            <person name="Shenoy N."/>
            <person name="Sisk P."/>
            <person name="Stolte C."/>
            <person name="Sykes S."/>
            <person name="Yandava C."/>
            <person name="Wortman J."/>
            <person name="Nusbaum C."/>
            <person name="Birren B."/>
        </authorList>
    </citation>
    <scope>NUCLEOTIDE SEQUENCE</scope>
    <source>
        <strain evidence="3">ATCC 64411</strain>
    </source>
</reference>
<evidence type="ECO:0000256" key="1">
    <source>
        <dbReference type="SAM" id="MobiDB-lite"/>
    </source>
</evidence>
<gene>
    <name evidence="3" type="ORF">MAPG_03551</name>
</gene>
<accession>A0A0H2TKC2</accession>
<dbReference type="AlphaFoldDB" id="A0A0H2TKC2"/>
<feature type="non-terminal residue" evidence="3">
    <location>
        <position position="514"/>
    </location>
</feature>
<organism evidence="3">
    <name type="scientific">Magnaporthiopsis poae (strain ATCC 64411 / 73-15)</name>
    <name type="common">Kentucky bluegrass fungus</name>
    <name type="synonym">Magnaporthe poae</name>
    <dbReference type="NCBI Taxonomy" id="644358"/>
    <lineage>
        <taxon>Eukaryota</taxon>
        <taxon>Fungi</taxon>
        <taxon>Dikarya</taxon>
        <taxon>Ascomycota</taxon>
        <taxon>Pezizomycotina</taxon>
        <taxon>Sordariomycetes</taxon>
        <taxon>Sordariomycetidae</taxon>
        <taxon>Magnaporthales</taxon>
        <taxon>Magnaporthaceae</taxon>
        <taxon>Magnaporthiopsis</taxon>
    </lineage>
</organism>
<feature type="transmembrane region" description="Helical" evidence="2">
    <location>
        <begin position="160"/>
        <end position="182"/>
    </location>
</feature>
<proteinExistence type="predicted"/>
<keyword evidence="2" id="KW-1133">Transmembrane helix</keyword>
<feature type="region of interest" description="Disordered" evidence="1">
    <location>
        <begin position="66"/>
        <end position="86"/>
    </location>
</feature>